<protein>
    <submittedName>
        <fullName evidence="2">E2F/DP family winged-helix DNA-binding domain-containing protein</fullName>
    </submittedName>
</protein>
<name>A0AC34QNK5_9BILA</name>
<evidence type="ECO:0000313" key="2">
    <source>
        <dbReference type="WBParaSite" id="JU765_v2.g17860.t1"/>
    </source>
</evidence>
<proteinExistence type="predicted"/>
<evidence type="ECO:0000313" key="1">
    <source>
        <dbReference type="Proteomes" id="UP000887576"/>
    </source>
</evidence>
<sequence length="294" mass="33357">MKHEVMTQVYMEQMEGVEQEENIVVDDNAAGMSYAVNPDQYEETYEADESIDQSGFQSARQQRSLSHLTEQFIKYLQSKPAGMVDLNQCAEDLKVTQKRRIYDITNVLEGIGLISKKNKNVIFWKGGQLRKPGGGIEMKPAESDRLYQLKSELTDLEREERLLDTHIKWLKQCVKNLSETEDNYKYAYATYADITQCFPDSQTFVIQAPKDTKFVTPNHMPNDGTYKLQALGSAGPINAFYAHPGATQLLEDIDGQVTETITQEATFVELVPPPQKEYNLATPGDVTFTELFNN</sequence>
<organism evidence="1 2">
    <name type="scientific">Panagrolaimus sp. JU765</name>
    <dbReference type="NCBI Taxonomy" id="591449"/>
    <lineage>
        <taxon>Eukaryota</taxon>
        <taxon>Metazoa</taxon>
        <taxon>Ecdysozoa</taxon>
        <taxon>Nematoda</taxon>
        <taxon>Chromadorea</taxon>
        <taxon>Rhabditida</taxon>
        <taxon>Tylenchina</taxon>
        <taxon>Panagrolaimomorpha</taxon>
        <taxon>Panagrolaimoidea</taxon>
        <taxon>Panagrolaimidae</taxon>
        <taxon>Panagrolaimus</taxon>
    </lineage>
</organism>
<dbReference type="WBParaSite" id="JU765_v2.g17860.t1">
    <property type="protein sequence ID" value="JU765_v2.g17860.t1"/>
    <property type="gene ID" value="JU765_v2.g17860"/>
</dbReference>
<dbReference type="Proteomes" id="UP000887576">
    <property type="component" value="Unplaced"/>
</dbReference>
<accession>A0AC34QNK5</accession>
<reference evidence="2" key="1">
    <citation type="submission" date="2022-11" db="UniProtKB">
        <authorList>
            <consortium name="WormBaseParasite"/>
        </authorList>
    </citation>
    <scope>IDENTIFICATION</scope>
</reference>